<dbReference type="InterPro" id="IPR058532">
    <property type="entry name" value="YjbR/MT2646/Rv2570-like"/>
</dbReference>
<reference evidence="1 2" key="1">
    <citation type="journal article" date="2013" name="ISME J.">
        <title>Metabolic model for the filamentous 'Candidatus Microthrix parvicella' based on genomic and metagenomic analyses.</title>
        <authorList>
            <person name="Jon McIlroy S."/>
            <person name="Kristiansen R."/>
            <person name="Albertsen M."/>
            <person name="Michael Karst S."/>
            <person name="Rossetti S."/>
            <person name="Lund Nielsen J."/>
            <person name="Tandoi V."/>
            <person name="James Seviour R."/>
            <person name="Nielsen P.H."/>
        </authorList>
    </citation>
    <scope>NUCLEOTIDE SEQUENCE [LARGE SCALE GENOMIC DNA]</scope>
    <source>
        <strain evidence="1 2">RN1</strain>
    </source>
</reference>
<dbReference type="STRING" id="1229780.BN381_80202"/>
<dbReference type="Gene3D" id="3.90.1150.30">
    <property type="match status" value="1"/>
</dbReference>
<comment type="caution">
    <text evidence="1">The sequence shown here is derived from an EMBL/GenBank/DDBJ whole genome shotgun (WGS) entry which is preliminary data.</text>
</comment>
<dbReference type="eggNOG" id="COG3801">
    <property type="taxonomic scope" value="Bacteria"/>
</dbReference>
<keyword evidence="2" id="KW-1185">Reference proteome</keyword>
<organism evidence="1 2">
    <name type="scientific">Candidatus Neomicrothrix parvicella RN1</name>
    <dbReference type="NCBI Taxonomy" id="1229780"/>
    <lineage>
        <taxon>Bacteria</taxon>
        <taxon>Bacillati</taxon>
        <taxon>Actinomycetota</taxon>
        <taxon>Acidimicrobiia</taxon>
        <taxon>Acidimicrobiales</taxon>
        <taxon>Microthrixaceae</taxon>
        <taxon>Candidatus Neomicrothrix</taxon>
    </lineage>
</organism>
<dbReference type="HOGENOM" id="CLU_138549_2_0_11"/>
<accession>R4Z7K6</accession>
<dbReference type="SUPFAM" id="SSF142906">
    <property type="entry name" value="YjbR-like"/>
    <property type="match status" value="1"/>
</dbReference>
<evidence type="ECO:0000313" key="1">
    <source>
        <dbReference type="EMBL" id="CCM65672.1"/>
    </source>
</evidence>
<evidence type="ECO:0008006" key="3">
    <source>
        <dbReference type="Google" id="ProtNLM"/>
    </source>
</evidence>
<dbReference type="EMBL" id="CANL01000078">
    <property type="protein sequence ID" value="CCM65672.1"/>
    <property type="molecule type" value="Genomic_DNA"/>
</dbReference>
<dbReference type="AlphaFoldDB" id="R4Z7K6"/>
<gene>
    <name evidence="1" type="ORF">BN381_80202</name>
</gene>
<name>R4Z7K6_9ACTN</name>
<dbReference type="InterPro" id="IPR038056">
    <property type="entry name" value="YjbR-like_sf"/>
</dbReference>
<protein>
    <recommendedName>
        <fullName evidence="3">Phosphoribosylglycinamide formyltransferase</fullName>
    </recommendedName>
</protein>
<proteinExistence type="predicted"/>
<dbReference type="Pfam" id="PF04237">
    <property type="entry name" value="YjbR"/>
    <property type="match status" value="1"/>
</dbReference>
<dbReference type="Proteomes" id="UP000018291">
    <property type="component" value="Unassembled WGS sequence"/>
</dbReference>
<sequence>MCHHGSLPRDTVGMADGNHTEAEMLHALERVREICMALPEVSERLSHGAPSFFIREKKTLVMFHDDHHGDGELGIWCPAPPGVQAQVTETEPDRFYVPAYVGHRGWLGMRLDRNPDWAEVAAVLTEAYRTVAPKKLVALLDV</sequence>
<evidence type="ECO:0000313" key="2">
    <source>
        <dbReference type="Proteomes" id="UP000018291"/>
    </source>
</evidence>